<comment type="caution">
    <text evidence="2">The sequence shown here is derived from an EMBL/GenBank/DDBJ whole genome shotgun (WGS) entry which is preliminary data.</text>
</comment>
<accession>A0ABT4EM36</accession>
<proteinExistence type="predicted"/>
<keyword evidence="3" id="KW-1185">Reference proteome</keyword>
<dbReference type="Gene3D" id="1.10.3210.10">
    <property type="entry name" value="Hypothetical protein af1432"/>
    <property type="match status" value="1"/>
</dbReference>
<reference evidence="2 3" key="1">
    <citation type="submission" date="2022-05" db="EMBL/GenBank/DDBJ databases">
        <title>Genome Sequencing of Bee-Associated Microbes.</title>
        <authorList>
            <person name="Dunlap C."/>
        </authorList>
    </citation>
    <scope>NUCLEOTIDE SEQUENCE [LARGE SCALE GENOMIC DNA]</scope>
    <source>
        <strain evidence="2 3">NRRL BD-083</strain>
    </source>
</reference>
<dbReference type="PANTHER" id="PTHR43155">
    <property type="entry name" value="CYCLIC DI-GMP PHOSPHODIESTERASE PA4108-RELATED"/>
    <property type="match status" value="1"/>
</dbReference>
<dbReference type="CDD" id="cd00077">
    <property type="entry name" value="HDc"/>
    <property type="match status" value="1"/>
</dbReference>
<dbReference type="PROSITE" id="PS51832">
    <property type="entry name" value="HD_GYP"/>
    <property type="match status" value="1"/>
</dbReference>
<feature type="domain" description="HD-GYP" evidence="1">
    <location>
        <begin position="126"/>
        <end position="332"/>
    </location>
</feature>
<name>A0ABT4EM36_9BACI</name>
<protein>
    <submittedName>
        <fullName evidence="2">HD domain-containing protein</fullName>
    </submittedName>
</protein>
<sequence length="581" mass="68310">MNISYVAENMLRKVTLSIEEVEANDILAEDIFSEYSLLAKKDLVLTERIIALLKLRKVDELSVYLPIDSVRIVHDLSVQRTKDYEDVFAPLMDKKDEVDEYKDTVNNLFMTTLENVVHELRYGQILKSIQDTAYVRGVFEKILEKKQRYELLMRLKEWDEYSFVHSFDVFVLGTIFARYLGLTDIETLATGYLFHDIGKVFIPQEILNLKRKLSEDEFDIVKTHTTKGYELLMGNGEEDIAYLARDHHERFAGKGYPNQLCEDDMCEGVQLLQIIDVYSAMTSKRVYHSGYAATDALAVLYRDRHLYNEKFMHKFVECLGIYPVNSVVQLSDNRSAQVELVYDLFPTLPKVKLLDEQKSMNLPLNYSVKISKMIDYRANSFEEIFNLFIEQLIRCDENSLKVYFDKLIDHLHPKEIILKIFLPAFQILRLLTREIQTDITKYRNSITILKKILDEQLNVLYMDYQHEKTSILVVETSLRDNFFIKLVQSILYIDKIVPFFINPDDDQRITQLMEHCNVNVAYFIEDELTVDKRVRPMREGAFLYYSLVDIEELLISLVGMNMKRFSFEEKMQERLFSLVKT</sequence>
<dbReference type="InterPro" id="IPR003607">
    <property type="entry name" value="HD/PDEase_dom"/>
</dbReference>
<organism evidence="2 3">
    <name type="scientific">Lysinibacillus xylanilyticus</name>
    <dbReference type="NCBI Taxonomy" id="582475"/>
    <lineage>
        <taxon>Bacteria</taxon>
        <taxon>Bacillati</taxon>
        <taxon>Bacillota</taxon>
        <taxon>Bacilli</taxon>
        <taxon>Bacillales</taxon>
        <taxon>Bacillaceae</taxon>
        <taxon>Lysinibacillus</taxon>
    </lineage>
</organism>
<dbReference type="Pfam" id="PF13487">
    <property type="entry name" value="HD_5"/>
    <property type="match status" value="1"/>
</dbReference>
<dbReference type="SMART" id="SM00471">
    <property type="entry name" value="HDc"/>
    <property type="match status" value="1"/>
</dbReference>
<evidence type="ECO:0000259" key="1">
    <source>
        <dbReference type="PROSITE" id="PS51832"/>
    </source>
</evidence>
<gene>
    <name evidence="2" type="ORF">M5W82_07065</name>
</gene>
<dbReference type="EMBL" id="JAMDLZ010000011">
    <property type="protein sequence ID" value="MCY9546710.1"/>
    <property type="molecule type" value="Genomic_DNA"/>
</dbReference>
<dbReference type="PANTHER" id="PTHR43155:SF2">
    <property type="entry name" value="CYCLIC DI-GMP PHOSPHODIESTERASE PA4108"/>
    <property type="match status" value="1"/>
</dbReference>
<dbReference type="Proteomes" id="UP001527052">
    <property type="component" value="Unassembled WGS sequence"/>
</dbReference>
<evidence type="ECO:0000313" key="2">
    <source>
        <dbReference type="EMBL" id="MCY9546710.1"/>
    </source>
</evidence>
<dbReference type="InterPro" id="IPR037522">
    <property type="entry name" value="HD_GYP_dom"/>
</dbReference>
<dbReference type="RefSeq" id="WP_268636914.1">
    <property type="nucleotide sequence ID" value="NZ_JAMDLZ010000011.1"/>
</dbReference>
<evidence type="ECO:0000313" key="3">
    <source>
        <dbReference type="Proteomes" id="UP001527052"/>
    </source>
</evidence>
<dbReference type="SUPFAM" id="SSF109604">
    <property type="entry name" value="HD-domain/PDEase-like"/>
    <property type="match status" value="1"/>
</dbReference>